<dbReference type="InterPro" id="IPR001874">
    <property type="entry name" value="DHquinase_II"/>
</dbReference>
<gene>
    <name evidence="8" type="primary">aroQ</name>
    <name evidence="12" type="ordered locus">Marme_0842</name>
</gene>
<evidence type="ECO:0000256" key="9">
    <source>
        <dbReference type="PIRSR" id="PIRSR001399-1"/>
    </source>
</evidence>
<keyword evidence="8" id="KW-0057">Aromatic amino acid biosynthesis</keyword>
<evidence type="ECO:0000256" key="2">
    <source>
        <dbReference type="ARBA" id="ARBA00003924"/>
    </source>
</evidence>
<evidence type="ECO:0000256" key="7">
    <source>
        <dbReference type="ARBA" id="ARBA00023239"/>
    </source>
</evidence>
<evidence type="ECO:0000256" key="8">
    <source>
        <dbReference type="HAMAP-Rule" id="MF_00169"/>
    </source>
</evidence>
<dbReference type="GO" id="GO:0008652">
    <property type="term" value="P:amino acid biosynthetic process"/>
    <property type="evidence" value="ECO:0007669"/>
    <property type="project" value="UniProtKB-KW"/>
</dbReference>
<feature type="binding site" evidence="8 10">
    <location>
        <begin position="102"/>
        <end position="103"/>
    </location>
    <ligand>
        <name>substrate</name>
    </ligand>
</feature>
<dbReference type="UniPathway" id="UPA00053">
    <property type="reaction ID" value="UER00086"/>
</dbReference>
<dbReference type="RefSeq" id="WP_013660025.1">
    <property type="nucleotide sequence ID" value="NC_015276.1"/>
</dbReference>
<dbReference type="PANTHER" id="PTHR21272:SF3">
    <property type="entry name" value="CATABOLIC 3-DEHYDROQUINASE"/>
    <property type="match status" value="1"/>
</dbReference>
<dbReference type="NCBIfam" id="TIGR01088">
    <property type="entry name" value="aroQ"/>
    <property type="match status" value="1"/>
</dbReference>
<dbReference type="NCBIfam" id="NF003805">
    <property type="entry name" value="PRK05395.1-2"/>
    <property type="match status" value="1"/>
</dbReference>
<dbReference type="PATRIC" id="fig|717774.3.peg.880"/>
<comment type="subunit">
    <text evidence="5 8">Homododecamer.</text>
</comment>
<evidence type="ECO:0000256" key="3">
    <source>
        <dbReference type="ARBA" id="ARBA00004902"/>
    </source>
</evidence>
<keyword evidence="7 8" id="KW-0456">Lyase</keyword>
<dbReference type="SUPFAM" id="SSF52304">
    <property type="entry name" value="Type II 3-dehydroquinate dehydratase"/>
    <property type="match status" value="1"/>
</dbReference>
<feature type="active site" description="Proton donor" evidence="8 9">
    <location>
        <position position="101"/>
    </location>
</feature>
<dbReference type="HOGENOM" id="CLU_090968_2_0_6"/>
<proteinExistence type="inferred from homology"/>
<feature type="binding site" evidence="8 10">
    <location>
        <position position="112"/>
    </location>
    <ligand>
        <name>substrate</name>
    </ligand>
</feature>
<sequence>MVLNGPNLNLLGQREPEQYGSESLQDVEAMCRTFAEKEGYSIDFRQSNHEGVLIDAIHEAGVQIKAGEMLGVVFNPGAYTHTSIALHDAIKGAEVPVIEVHISNVHAREAFRHNSYISPCAEGIVVGMGTFGYLLGMQGLIHKKG</sequence>
<dbReference type="InterPro" id="IPR018509">
    <property type="entry name" value="DHquinase_II_CS"/>
</dbReference>
<evidence type="ECO:0000313" key="13">
    <source>
        <dbReference type="Proteomes" id="UP000001062"/>
    </source>
</evidence>
<dbReference type="PIRSF" id="PIRSF001399">
    <property type="entry name" value="DHquinase_II"/>
    <property type="match status" value="1"/>
</dbReference>
<dbReference type="PROSITE" id="PS01029">
    <property type="entry name" value="DEHYDROQUINASE_II"/>
    <property type="match status" value="1"/>
</dbReference>
<dbReference type="CDD" id="cd00466">
    <property type="entry name" value="DHQase_II"/>
    <property type="match status" value="1"/>
</dbReference>
<feature type="site" description="Transition state stabilizer" evidence="8 11">
    <location>
        <position position="14"/>
    </location>
</feature>
<organism evidence="12 13">
    <name type="scientific">Marinomonas mediterranea (strain ATCC 700492 / JCM 21426 / NBRC 103028 / MMB-1)</name>
    <dbReference type="NCBI Taxonomy" id="717774"/>
    <lineage>
        <taxon>Bacteria</taxon>
        <taxon>Pseudomonadati</taxon>
        <taxon>Pseudomonadota</taxon>
        <taxon>Gammaproteobacteria</taxon>
        <taxon>Oceanospirillales</taxon>
        <taxon>Oceanospirillaceae</taxon>
        <taxon>Marinomonas</taxon>
    </lineage>
</organism>
<dbReference type="EMBL" id="CP002583">
    <property type="protein sequence ID" value="ADZ90120.1"/>
    <property type="molecule type" value="Genomic_DNA"/>
</dbReference>
<evidence type="ECO:0000256" key="6">
    <source>
        <dbReference type="ARBA" id="ARBA00012060"/>
    </source>
</evidence>
<keyword evidence="13" id="KW-1185">Reference proteome</keyword>
<dbReference type="GO" id="GO:0019631">
    <property type="term" value="P:quinate catabolic process"/>
    <property type="evidence" value="ECO:0007669"/>
    <property type="project" value="TreeGrafter"/>
</dbReference>
<dbReference type="GO" id="GO:0009423">
    <property type="term" value="P:chorismate biosynthetic process"/>
    <property type="evidence" value="ECO:0007669"/>
    <property type="project" value="UniProtKB-UniRule"/>
</dbReference>
<evidence type="ECO:0000256" key="11">
    <source>
        <dbReference type="PIRSR" id="PIRSR001399-3"/>
    </source>
</evidence>
<comment type="catalytic activity">
    <reaction evidence="1 8">
        <text>3-dehydroquinate = 3-dehydroshikimate + H2O</text>
        <dbReference type="Rhea" id="RHEA:21096"/>
        <dbReference type="ChEBI" id="CHEBI:15377"/>
        <dbReference type="ChEBI" id="CHEBI:16630"/>
        <dbReference type="ChEBI" id="CHEBI:32364"/>
        <dbReference type="EC" id="4.2.1.10"/>
    </reaction>
</comment>
<comment type="function">
    <text evidence="2 8">Catalyzes a trans-dehydration via an enolate intermediate.</text>
</comment>
<dbReference type="Proteomes" id="UP000001062">
    <property type="component" value="Chromosome"/>
</dbReference>
<evidence type="ECO:0000256" key="5">
    <source>
        <dbReference type="ARBA" id="ARBA00011193"/>
    </source>
</evidence>
<protein>
    <recommendedName>
        <fullName evidence="6 8">3-dehydroquinate dehydratase</fullName>
        <shortName evidence="8">3-dehydroquinase</shortName>
        <ecNumber evidence="6 8">4.2.1.10</ecNumber>
    </recommendedName>
    <alternativeName>
        <fullName evidence="8">Type II DHQase</fullName>
    </alternativeName>
</protein>
<evidence type="ECO:0000313" key="12">
    <source>
        <dbReference type="EMBL" id="ADZ90120.1"/>
    </source>
</evidence>
<reference evidence="12 13" key="1">
    <citation type="journal article" date="2012" name="Stand. Genomic Sci.">
        <title>Complete genome sequence of the melanogenic marine bacterium Marinomonas mediterranea type strain (MMB-1(T)).</title>
        <authorList>
            <person name="Lucas-Elio P."/>
            <person name="Goodwin L."/>
            <person name="Woyke T."/>
            <person name="Pitluck S."/>
            <person name="Nolan M."/>
            <person name="Kyrpides N.C."/>
            <person name="Detter J.C."/>
            <person name="Copeland A."/>
            <person name="Teshima H."/>
            <person name="Bruce D."/>
            <person name="Detter C."/>
            <person name="Tapia R."/>
            <person name="Han S."/>
            <person name="Land M.L."/>
            <person name="Ivanova N."/>
            <person name="Mikhailova N."/>
            <person name="Johnston A.W."/>
            <person name="Sanchez-Amat A."/>
        </authorList>
    </citation>
    <scope>NUCLEOTIDE SEQUENCE [LARGE SCALE GENOMIC DNA]</scope>
    <source>
        <strain evidence="13">ATCC 700492 / JCM 21426 / NBRC 103028 / MMB-1</strain>
    </source>
</reference>
<dbReference type="GO" id="GO:0003855">
    <property type="term" value="F:3-dehydroquinate dehydratase activity"/>
    <property type="evidence" value="ECO:0007669"/>
    <property type="project" value="UniProtKB-UniRule"/>
</dbReference>
<feature type="active site" description="Proton acceptor" evidence="8 9">
    <location>
        <position position="19"/>
    </location>
</feature>
<dbReference type="KEGG" id="mme:Marme_0842"/>
<evidence type="ECO:0000256" key="4">
    <source>
        <dbReference type="ARBA" id="ARBA00011037"/>
    </source>
</evidence>
<dbReference type="NCBIfam" id="NF003807">
    <property type="entry name" value="PRK05395.1-4"/>
    <property type="match status" value="1"/>
</dbReference>
<dbReference type="Gene3D" id="3.40.50.9100">
    <property type="entry name" value="Dehydroquinase, class II"/>
    <property type="match status" value="1"/>
</dbReference>
<dbReference type="Pfam" id="PF01220">
    <property type="entry name" value="DHquinase_II"/>
    <property type="match status" value="1"/>
</dbReference>
<dbReference type="NCBIfam" id="NF003806">
    <property type="entry name" value="PRK05395.1-3"/>
    <property type="match status" value="1"/>
</dbReference>
<dbReference type="InterPro" id="IPR036441">
    <property type="entry name" value="DHquinase_II_sf"/>
</dbReference>
<dbReference type="PANTHER" id="PTHR21272">
    <property type="entry name" value="CATABOLIC 3-DEHYDROQUINASE"/>
    <property type="match status" value="1"/>
</dbReference>
<comment type="similarity">
    <text evidence="4 8">Belongs to the type-II 3-dehydroquinase family.</text>
</comment>
<dbReference type="STRING" id="717774.Marme_0842"/>
<dbReference type="AlphaFoldDB" id="F2K367"/>
<name>F2K367_MARM1</name>
<comment type="pathway">
    <text evidence="3 8">Metabolic intermediate biosynthesis; chorismate biosynthesis; chorismate from D-erythrose 4-phosphate and phosphoenolpyruvate: step 3/7.</text>
</comment>
<accession>F2K367</accession>
<dbReference type="GO" id="GO:0009073">
    <property type="term" value="P:aromatic amino acid family biosynthetic process"/>
    <property type="evidence" value="ECO:0007669"/>
    <property type="project" value="UniProtKB-KW"/>
</dbReference>
<feature type="binding site" evidence="8 10">
    <location>
        <position position="81"/>
    </location>
    <ligand>
        <name>substrate</name>
    </ligand>
</feature>
<evidence type="ECO:0000256" key="10">
    <source>
        <dbReference type="PIRSR" id="PIRSR001399-2"/>
    </source>
</evidence>
<feature type="binding site" evidence="8 10">
    <location>
        <position position="88"/>
    </location>
    <ligand>
        <name>substrate</name>
    </ligand>
</feature>
<dbReference type="OrthoDB" id="9790793at2"/>
<keyword evidence="8" id="KW-0028">Amino-acid biosynthesis</keyword>
<dbReference type="HAMAP" id="MF_00169">
    <property type="entry name" value="AroQ"/>
    <property type="match status" value="1"/>
</dbReference>
<evidence type="ECO:0000256" key="1">
    <source>
        <dbReference type="ARBA" id="ARBA00001864"/>
    </source>
</evidence>
<feature type="binding site" evidence="8 10">
    <location>
        <position position="75"/>
    </location>
    <ligand>
        <name>substrate</name>
    </ligand>
</feature>
<dbReference type="EC" id="4.2.1.10" evidence="6 8"/>
<dbReference type="eggNOG" id="COG0757">
    <property type="taxonomic scope" value="Bacteria"/>
</dbReference>